<comment type="catalytic activity">
    <reaction evidence="1">
        <text>a 1,2-diacyl-sn-glycero-3-phospho-(1'-sn-glycero-3'-phosphate) + H2O = a 1,2-diacyl-sn-glycero-3-phospho-(1'-sn-glycerol) + phosphate</text>
        <dbReference type="Rhea" id="RHEA:33751"/>
        <dbReference type="ChEBI" id="CHEBI:15377"/>
        <dbReference type="ChEBI" id="CHEBI:43474"/>
        <dbReference type="ChEBI" id="CHEBI:60110"/>
        <dbReference type="ChEBI" id="CHEBI:64716"/>
        <dbReference type="EC" id="3.1.3.27"/>
    </reaction>
</comment>
<keyword evidence="1" id="KW-0997">Cell inner membrane</keyword>
<keyword evidence="1" id="KW-0479">Metal-binding</keyword>
<dbReference type="EMBL" id="PGTS01000002">
    <property type="protein sequence ID" value="PKR51582.1"/>
    <property type="molecule type" value="Genomic_DNA"/>
</dbReference>
<feature type="domain" description="YutG/PgpA" evidence="3">
    <location>
        <begin position="5"/>
        <end position="148"/>
    </location>
</feature>
<dbReference type="PIRSF" id="PIRSF006162">
    <property type="entry name" value="PgpA"/>
    <property type="match status" value="1"/>
</dbReference>
<keyword evidence="1" id="KW-0595">Phospholipid degradation</keyword>
<evidence type="ECO:0000256" key="1">
    <source>
        <dbReference type="PIRNR" id="PIRNR006162"/>
    </source>
</evidence>
<evidence type="ECO:0000313" key="5">
    <source>
        <dbReference type="Proteomes" id="UP000233365"/>
    </source>
</evidence>
<organism evidence="4 5">
    <name type="scientific">Thalassospira povalilytica</name>
    <dbReference type="NCBI Taxonomy" id="732237"/>
    <lineage>
        <taxon>Bacteria</taxon>
        <taxon>Pseudomonadati</taxon>
        <taxon>Pseudomonadota</taxon>
        <taxon>Alphaproteobacteria</taxon>
        <taxon>Rhodospirillales</taxon>
        <taxon>Thalassospiraceae</taxon>
        <taxon>Thalassospira</taxon>
    </lineage>
</organism>
<keyword evidence="1 2" id="KW-0472">Membrane</keyword>
<dbReference type="Proteomes" id="UP000233365">
    <property type="component" value="Unassembled WGS sequence"/>
</dbReference>
<dbReference type="PANTHER" id="PTHR36305">
    <property type="entry name" value="PHOSPHATIDYLGLYCEROPHOSPHATASE A"/>
    <property type="match status" value="1"/>
</dbReference>
<dbReference type="InterPro" id="IPR036681">
    <property type="entry name" value="PgpA-like_sf"/>
</dbReference>
<dbReference type="PANTHER" id="PTHR36305:SF1">
    <property type="entry name" value="PHOSPHATIDYLGLYCEROPHOSPHATASE A"/>
    <property type="match status" value="1"/>
</dbReference>
<name>A0ABX4RC24_9PROT</name>
<comment type="function">
    <text evidence="1">Lipid phosphatase which dephosphorylates phosphatidylglycerophosphate (PGP) to phosphatidylglycerol (PG).</text>
</comment>
<comment type="pathway">
    <text evidence="1">Phospholipid metabolism; phosphatidylglycerol biosynthesis; phosphatidylglycerol from CDP-diacylglycerol: step 2/2.</text>
</comment>
<keyword evidence="1" id="KW-0442">Lipid degradation</keyword>
<gene>
    <name evidence="4" type="ORF">CU041_07400</name>
</gene>
<feature type="transmembrane region" description="Helical" evidence="2">
    <location>
        <begin position="17"/>
        <end position="34"/>
    </location>
</feature>
<keyword evidence="1 2" id="KW-0812">Transmembrane</keyword>
<keyword evidence="1" id="KW-0443">Lipid metabolism</keyword>
<dbReference type="EC" id="3.1.3.27" evidence="1"/>
<feature type="transmembrane region" description="Helical" evidence="2">
    <location>
        <begin position="41"/>
        <end position="58"/>
    </location>
</feature>
<reference evidence="4 5" key="1">
    <citation type="submission" date="2017-11" db="EMBL/GenBank/DDBJ databases">
        <title>Biodiversity and function of Thalassospira species in the particle-attached aromatic-hydrocarbon-degrading consortia from the surface seawater of the China South Sea.</title>
        <authorList>
            <person name="Dong C."/>
            <person name="Liu R."/>
            <person name="Shao Z."/>
        </authorList>
    </citation>
    <scope>NUCLEOTIDE SEQUENCE [LARGE SCALE GENOMIC DNA]</scope>
    <source>
        <strain evidence="4 5">139Z-12</strain>
    </source>
</reference>
<proteinExistence type="predicted"/>
<protein>
    <recommendedName>
        <fullName evidence="1">Phosphatidylglycerophosphatase A</fullName>
        <ecNumber evidence="1">3.1.3.27</ecNumber>
    </recommendedName>
    <alternativeName>
        <fullName evidence="1">Phosphatidylglycerolphosphate phosphatase A</fullName>
    </alternativeName>
</protein>
<dbReference type="InterPro" id="IPR007686">
    <property type="entry name" value="YutG/PgpA"/>
</dbReference>
<accession>A0ABX4RC24</accession>
<evidence type="ECO:0000259" key="3">
    <source>
        <dbReference type="Pfam" id="PF04608"/>
    </source>
</evidence>
<comment type="subcellular location">
    <subcellularLocation>
        <location evidence="1">Cell inner membrane</location>
        <topology evidence="1">Multi-pass membrane protein</topology>
    </subcellularLocation>
</comment>
<dbReference type="Pfam" id="PF04608">
    <property type="entry name" value="PgpA"/>
    <property type="match status" value="1"/>
</dbReference>
<comment type="caution">
    <text evidence="4">The sequence shown here is derived from an EMBL/GenBank/DDBJ whole genome shotgun (WGS) entry which is preliminary data.</text>
</comment>
<keyword evidence="1" id="KW-1208">Phospholipid metabolism</keyword>
<keyword evidence="1" id="KW-0460">Magnesium</keyword>
<dbReference type="InterPro" id="IPR026037">
    <property type="entry name" value="PgpA"/>
</dbReference>
<keyword evidence="2" id="KW-1133">Transmembrane helix</keyword>
<keyword evidence="1" id="KW-1003">Cell membrane</keyword>
<feature type="transmembrane region" description="Helical" evidence="2">
    <location>
        <begin position="127"/>
        <end position="151"/>
    </location>
</feature>
<evidence type="ECO:0000256" key="2">
    <source>
        <dbReference type="SAM" id="Phobius"/>
    </source>
</evidence>
<dbReference type="CDD" id="cd06971">
    <property type="entry name" value="PgpA"/>
    <property type="match status" value="1"/>
</dbReference>
<keyword evidence="1" id="KW-0378">Hydrolase</keyword>
<evidence type="ECO:0000313" key="4">
    <source>
        <dbReference type="EMBL" id="PKR51582.1"/>
    </source>
</evidence>
<dbReference type="SUPFAM" id="SSF101307">
    <property type="entry name" value="YutG-like"/>
    <property type="match status" value="1"/>
</dbReference>
<keyword evidence="5" id="KW-1185">Reference proteome</keyword>
<feature type="transmembrane region" description="Helical" evidence="2">
    <location>
        <begin position="78"/>
        <end position="106"/>
    </location>
</feature>
<comment type="cofactor">
    <cofactor evidence="1">
        <name>Mg(2+)</name>
        <dbReference type="ChEBI" id="CHEBI:18420"/>
    </cofactor>
</comment>
<sequence length="154" mass="16799">MITCLATWFYSGKSPKAPGTAGSFAALPFGWMIWIYGGNEALIIASIIIFVIGIWVAHQYSHLLGIHDAGEIVIDEVVGQWMCLLVVPLAADWMDIVWLLVAFVAFRAFDVAKPWPIRWVDRRVGGGFGIMLDDVLAGIFAMIVLAGVVYLTGG</sequence>